<keyword evidence="2" id="KW-1185">Reference proteome</keyword>
<dbReference type="Proteomes" id="UP001154312">
    <property type="component" value="Unassembled WGS sequence"/>
</dbReference>
<reference evidence="1" key="1">
    <citation type="submission" date="2022-02" db="EMBL/GenBank/DDBJ databases">
        <authorList>
            <person name="Leng L."/>
        </authorList>
    </citation>
    <scope>NUCLEOTIDE SEQUENCE</scope>
    <source>
        <strain evidence="1">JI</strain>
    </source>
</reference>
<name>A0A9X4JWE3_9FIRM</name>
<protein>
    <submittedName>
        <fullName evidence="1">Uncharacterized protein</fullName>
    </submittedName>
</protein>
<evidence type="ECO:0000313" key="1">
    <source>
        <dbReference type="EMBL" id="MDF9409057.1"/>
    </source>
</evidence>
<comment type="caution">
    <text evidence="1">The sequence shown here is derived from an EMBL/GenBank/DDBJ whole genome shotgun (WGS) entry which is preliminary data.</text>
</comment>
<dbReference type="AlphaFoldDB" id="A0A9X4JWE3"/>
<gene>
    <name evidence="1" type="ORF">L7E55_11910</name>
</gene>
<accession>A0A9X4JWE3</accession>
<evidence type="ECO:0000313" key="2">
    <source>
        <dbReference type="Proteomes" id="UP001154312"/>
    </source>
</evidence>
<dbReference type="EMBL" id="JAKOAV010000023">
    <property type="protein sequence ID" value="MDF9409057.1"/>
    <property type="molecule type" value="Genomic_DNA"/>
</dbReference>
<dbReference type="RefSeq" id="WP_277444478.1">
    <property type="nucleotide sequence ID" value="NZ_JAKOAV010000023.1"/>
</dbReference>
<proteinExistence type="predicted"/>
<organism evidence="1 2">
    <name type="scientific">Pelotomaculum isophthalicicum JI</name>
    <dbReference type="NCBI Taxonomy" id="947010"/>
    <lineage>
        <taxon>Bacteria</taxon>
        <taxon>Bacillati</taxon>
        <taxon>Bacillota</taxon>
        <taxon>Clostridia</taxon>
        <taxon>Eubacteriales</taxon>
        <taxon>Desulfotomaculaceae</taxon>
        <taxon>Pelotomaculum</taxon>
    </lineage>
</organism>
<sequence length="85" mass="9593">MDKAIKNLMSSAETIFQLAAEVEMLADRTGQLNPSLTLEKAKLDFADSVKEAANCLEIPTLFKHVRASERKTFLKKEEVRLQILD</sequence>